<protein>
    <submittedName>
        <fullName evidence="2">Ribosomal protein S18 acetylase RimI-like enzyme</fullName>
    </submittedName>
</protein>
<dbReference type="PROSITE" id="PS51186">
    <property type="entry name" value="GNAT"/>
    <property type="match status" value="1"/>
</dbReference>
<keyword evidence="2" id="KW-0689">Ribosomal protein</keyword>
<dbReference type="CDD" id="cd04301">
    <property type="entry name" value="NAT_SF"/>
    <property type="match status" value="1"/>
</dbReference>
<keyword evidence="2" id="KW-0687">Ribonucleoprotein</keyword>
<dbReference type="GO" id="GO:0005840">
    <property type="term" value="C:ribosome"/>
    <property type="evidence" value="ECO:0007669"/>
    <property type="project" value="UniProtKB-KW"/>
</dbReference>
<dbReference type="InterPro" id="IPR016181">
    <property type="entry name" value="Acyl_CoA_acyltransferase"/>
</dbReference>
<dbReference type="Gene3D" id="3.40.630.30">
    <property type="match status" value="1"/>
</dbReference>
<proteinExistence type="predicted"/>
<accession>A0A4R6VGJ7</accession>
<evidence type="ECO:0000313" key="3">
    <source>
        <dbReference type="Proteomes" id="UP000295391"/>
    </source>
</evidence>
<comment type="caution">
    <text evidence="2">The sequence shown here is derived from an EMBL/GenBank/DDBJ whole genome shotgun (WGS) entry which is preliminary data.</text>
</comment>
<organism evidence="2 3">
    <name type="scientific">Maritalea mobilis</name>
    <dbReference type="NCBI Taxonomy" id="483324"/>
    <lineage>
        <taxon>Bacteria</taxon>
        <taxon>Pseudomonadati</taxon>
        <taxon>Pseudomonadota</taxon>
        <taxon>Alphaproteobacteria</taxon>
        <taxon>Hyphomicrobiales</taxon>
        <taxon>Devosiaceae</taxon>
        <taxon>Maritalea</taxon>
    </lineage>
</organism>
<dbReference type="AlphaFoldDB" id="A0A4R6VGJ7"/>
<gene>
    <name evidence="2" type="ORF">ATL17_2794</name>
</gene>
<evidence type="ECO:0000313" key="2">
    <source>
        <dbReference type="EMBL" id="TDQ61693.1"/>
    </source>
</evidence>
<dbReference type="GO" id="GO:0016747">
    <property type="term" value="F:acyltransferase activity, transferring groups other than amino-acyl groups"/>
    <property type="evidence" value="ECO:0007669"/>
    <property type="project" value="InterPro"/>
</dbReference>
<sequence length="154" mass="17543">MNAPVTIRTYVEPDWPHLCAIHDAARQIELASAKITEAAFAPFQKCAYQEGFFANKIIVATRAENILGFAAYRPRQLTWLYVDPNNFSQGIGQKLIKHILVHTERPLDVQMLEGNQRAQRLYEFMGFAVHKRTKGKIQGRKPVEATGLTLRLNH</sequence>
<dbReference type="SUPFAM" id="SSF55729">
    <property type="entry name" value="Acyl-CoA N-acyltransferases (Nat)"/>
    <property type="match status" value="1"/>
</dbReference>
<dbReference type="Pfam" id="PF13508">
    <property type="entry name" value="Acetyltransf_7"/>
    <property type="match status" value="1"/>
</dbReference>
<feature type="domain" description="N-acetyltransferase" evidence="1">
    <location>
        <begin position="5"/>
        <end position="153"/>
    </location>
</feature>
<keyword evidence="3" id="KW-1185">Reference proteome</keyword>
<reference evidence="2 3" key="1">
    <citation type="submission" date="2019-03" db="EMBL/GenBank/DDBJ databases">
        <title>Genomic Encyclopedia of Type Strains, Phase III (KMG-III): the genomes of soil and plant-associated and newly described type strains.</title>
        <authorList>
            <person name="Whitman W."/>
        </authorList>
    </citation>
    <scope>NUCLEOTIDE SEQUENCE [LARGE SCALE GENOMIC DNA]</scope>
    <source>
        <strain evidence="2 3">CGMCC 1.7002</strain>
    </source>
</reference>
<dbReference type="Proteomes" id="UP000295391">
    <property type="component" value="Unassembled WGS sequence"/>
</dbReference>
<dbReference type="InterPro" id="IPR000182">
    <property type="entry name" value="GNAT_dom"/>
</dbReference>
<evidence type="ECO:0000259" key="1">
    <source>
        <dbReference type="PROSITE" id="PS51186"/>
    </source>
</evidence>
<dbReference type="EMBL" id="SNYR01000003">
    <property type="protein sequence ID" value="TDQ61693.1"/>
    <property type="molecule type" value="Genomic_DNA"/>
</dbReference>
<name>A0A4R6VGJ7_9HYPH</name>
<dbReference type="OrthoDB" id="118465at2"/>